<protein>
    <recommendedName>
        <fullName evidence="4">Secreted protein</fullName>
    </recommendedName>
</protein>
<keyword evidence="1" id="KW-0732">Signal</keyword>
<proteinExistence type="predicted"/>
<evidence type="ECO:0000313" key="3">
    <source>
        <dbReference type="Proteomes" id="UP000026962"/>
    </source>
</evidence>
<reference evidence="2" key="1">
    <citation type="submission" date="2015-04" db="UniProtKB">
        <authorList>
            <consortium name="EnsemblPlants"/>
        </authorList>
    </citation>
    <scope>IDENTIFICATION</scope>
</reference>
<accession>A0A0E0KFU8</accession>
<feature type="signal peptide" evidence="1">
    <location>
        <begin position="1"/>
        <end position="17"/>
    </location>
</feature>
<evidence type="ECO:0008006" key="4">
    <source>
        <dbReference type="Google" id="ProtNLM"/>
    </source>
</evidence>
<dbReference type="Proteomes" id="UP000026962">
    <property type="component" value="Chromosome 3"/>
</dbReference>
<dbReference type="AlphaFoldDB" id="A0A0E0KFU8"/>
<reference evidence="2" key="2">
    <citation type="submission" date="2018-05" db="EMBL/GenBank/DDBJ databases">
        <title>OpunRS2 (Oryza punctata Reference Sequence Version 2).</title>
        <authorList>
            <person name="Zhang J."/>
            <person name="Kudrna D."/>
            <person name="Lee S."/>
            <person name="Talag J."/>
            <person name="Welchert J."/>
            <person name="Wing R.A."/>
        </authorList>
    </citation>
    <scope>NUCLEOTIDE SEQUENCE [LARGE SCALE GENOMIC DNA]</scope>
</reference>
<dbReference type="Gramene" id="OPUNC03G22470.1">
    <property type="protein sequence ID" value="OPUNC03G22470.1"/>
    <property type="gene ID" value="OPUNC03G22470"/>
</dbReference>
<organism evidence="2">
    <name type="scientific">Oryza punctata</name>
    <name type="common">Red rice</name>
    <dbReference type="NCBI Taxonomy" id="4537"/>
    <lineage>
        <taxon>Eukaryota</taxon>
        <taxon>Viridiplantae</taxon>
        <taxon>Streptophyta</taxon>
        <taxon>Embryophyta</taxon>
        <taxon>Tracheophyta</taxon>
        <taxon>Spermatophyta</taxon>
        <taxon>Magnoliopsida</taxon>
        <taxon>Liliopsida</taxon>
        <taxon>Poales</taxon>
        <taxon>Poaceae</taxon>
        <taxon>BOP clade</taxon>
        <taxon>Oryzoideae</taxon>
        <taxon>Oryzeae</taxon>
        <taxon>Oryzinae</taxon>
        <taxon>Oryza</taxon>
    </lineage>
</organism>
<sequence length="71" mass="7791">MPSSALSLPLLPSLCLSDPAVPLRSGGAMPCYKGCDAQLLYTSNQFPYSDMSWLHLACHLIKKIIIWKALN</sequence>
<name>A0A0E0KFU8_ORYPU</name>
<keyword evidence="3" id="KW-1185">Reference proteome</keyword>
<evidence type="ECO:0000256" key="1">
    <source>
        <dbReference type="SAM" id="SignalP"/>
    </source>
</evidence>
<evidence type="ECO:0000313" key="2">
    <source>
        <dbReference type="EnsemblPlants" id="OPUNC03G22470.1"/>
    </source>
</evidence>
<dbReference type="EnsemblPlants" id="OPUNC03G22470.1">
    <property type="protein sequence ID" value="OPUNC03G22470.1"/>
    <property type="gene ID" value="OPUNC03G22470"/>
</dbReference>
<dbReference type="HOGENOM" id="CLU_2744377_0_0_1"/>
<feature type="chain" id="PRO_5002364985" description="Secreted protein" evidence="1">
    <location>
        <begin position="18"/>
        <end position="71"/>
    </location>
</feature>